<comment type="caution">
    <text evidence="1">The sequence shown here is derived from an EMBL/GenBank/DDBJ whole genome shotgun (WGS) entry which is preliminary data.</text>
</comment>
<organism evidence="1 2">
    <name type="scientific">Micavibrio aeruginosavorus</name>
    <dbReference type="NCBI Taxonomy" id="349221"/>
    <lineage>
        <taxon>Bacteria</taxon>
        <taxon>Pseudomonadati</taxon>
        <taxon>Bdellovibrionota</taxon>
        <taxon>Bdellovibrionia</taxon>
        <taxon>Bdellovibrionales</taxon>
        <taxon>Pseudobdellovibrionaceae</taxon>
        <taxon>Micavibrio</taxon>
    </lineage>
</organism>
<dbReference type="Proteomes" id="UP000249557">
    <property type="component" value="Unassembled WGS sequence"/>
</dbReference>
<dbReference type="EMBL" id="QFNK01000039">
    <property type="protein sequence ID" value="PZO87832.1"/>
    <property type="molecule type" value="Genomic_DNA"/>
</dbReference>
<protein>
    <submittedName>
        <fullName evidence="1">Uncharacterized protein</fullName>
    </submittedName>
</protein>
<sequence>MTFQMNGARVGYTRYEFGQIFQIYSQNVYSGFFRDFSFGEIQGRYYISFREEAGKTPLITVEKRRLGSDRNLFVATTPGARGEPVEIVRSEKIDAFAERLKAEIAAMREKKNTVLKIVRYQ</sequence>
<accession>A0A2W5A3P8</accession>
<name>A0A2W5A3P8_9BACT</name>
<evidence type="ECO:0000313" key="2">
    <source>
        <dbReference type="Proteomes" id="UP000249557"/>
    </source>
</evidence>
<dbReference type="AlphaFoldDB" id="A0A2W5A3P8"/>
<evidence type="ECO:0000313" key="1">
    <source>
        <dbReference type="EMBL" id="PZO87832.1"/>
    </source>
</evidence>
<reference evidence="1 2" key="1">
    <citation type="submission" date="2017-08" db="EMBL/GenBank/DDBJ databases">
        <title>Infants hospitalized years apart are colonized by the same room-sourced microbial strains.</title>
        <authorList>
            <person name="Brooks B."/>
            <person name="Olm M.R."/>
            <person name="Firek B.A."/>
            <person name="Baker R."/>
            <person name="Thomas B.C."/>
            <person name="Morowitz M.J."/>
            <person name="Banfield J.F."/>
        </authorList>
    </citation>
    <scope>NUCLEOTIDE SEQUENCE [LARGE SCALE GENOMIC DNA]</scope>
    <source>
        <strain evidence="1">S2_018_000_R2_104</strain>
    </source>
</reference>
<gene>
    <name evidence="1" type="ORF">DI626_03085</name>
</gene>
<proteinExistence type="predicted"/>